<protein>
    <submittedName>
        <fullName evidence="2">Uncharacterized protein</fullName>
    </submittedName>
</protein>
<feature type="region of interest" description="Disordered" evidence="1">
    <location>
        <begin position="149"/>
        <end position="172"/>
    </location>
</feature>
<proteinExistence type="predicted"/>
<feature type="compositionally biased region" description="Basic and acidic residues" evidence="1">
    <location>
        <begin position="160"/>
        <end position="172"/>
    </location>
</feature>
<dbReference type="AlphaFoldDB" id="A0A5C3PSH6"/>
<accession>A0A5C3PSH6</accession>
<sequence length="172" mass="18665">MFTMAARPCPNHCARDPPQPEARPAFRRYLDRRQGTRRRAPGIVRRRELERATARGHGVERDRRNGPREIIDGEARMSVPQLITHPVADPRHAAAVHLDDGPGLCSPVINGIAFVLRLATWCPKLSTLRASGGPLPIPGVSAGPYPTTSIPGGRAGDGICTERHTAPDRVGL</sequence>
<evidence type="ECO:0000313" key="3">
    <source>
        <dbReference type="Proteomes" id="UP000308197"/>
    </source>
</evidence>
<feature type="region of interest" description="Disordered" evidence="1">
    <location>
        <begin position="1"/>
        <end position="22"/>
    </location>
</feature>
<name>A0A5C3PSH6_9APHY</name>
<dbReference type="EMBL" id="ML211017">
    <property type="protein sequence ID" value="TFK91559.1"/>
    <property type="molecule type" value="Genomic_DNA"/>
</dbReference>
<dbReference type="Proteomes" id="UP000308197">
    <property type="component" value="Unassembled WGS sequence"/>
</dbReference>
<evidence type="ECO:0000313" key="2">
    <source>
        <dbReference type="EMBL" id="TFK91559.1"/>
    </source>
</evidence>
<dbReference type="InParanoid" id="A0A5C3PSH6"/>
<evidence type="ECO:0000256" key="1">
    <source>
        <dbReference type="SAM" id="MobiDB-lite"/>
    </source>
</evidence>
<organism evidence="2 3">
    <name type="scientific">Polyporus arcularius HHB13444</name>
    <dbReference type="NCBI Taxonomy" id="1314778"/>
    <lineage>
        <taxon>Eukaryota</taxon>
        <taxon>Fungi</taxon>
        <taxon>Dikarya</taxon>
        <taxon>Basidiomycota</taxon>
        <taxon>Agaricomycotina</taxon>
        <taxon>Agaricomycetes</taxon>
        <taxon>Polyporales</taxon>
        <taxon>Polyporaceae</taxon>
        <taxon>Polyporus</taxon>
    </lineage>
</organism>
<reference evidence="2 3" key="1">
    <citation type="journal article" date="2019" name="Nat. Ecol. Evol.">
        <title>Megaphylogeny resolves global patterns of mushroom evolution.</title>
        <authorList>
            <person name="Varga T."/>
            <person name="Krizsan K."/>
            <person name="Foldi C."/>
            <person name="Dima B."/>
            <person name="Sanchez-Garcia M."/>
            <person name="Sanchez-Ramirez S."/>
            <person name="Szollosi G.J."/>
            <person name="Szarkandi J.G."/>
            <person name="Papp V."/>
            <person name="Albert L."/>
            <person name="Andreopoulos W."/>
            <person name="Angelini C."/>
            <person name="Antonin V."/>
            <person name="Barry K.W."/>
            <person name="Bougher N.L."/>
            <person name="Buchanan P."/>
            <person name="Buyck B."/>
            <person name="Bense V."/>
            <person name="Catcheside P."/>
            <person name="Chovatia M."/>
            <person name="Cooper J."/>
            <person name="Damon W."/>
            <person name="Desjardin D."/>
            <person name="Finy P."/>
            <person name="Geml J."/>
            <person name="Haridas S."/>
            <person name="Hughes K."/>
            <person name="Justo A."/>
            <person name="Karasinski D."/>
            <person name="Kautmanova I."/>
            <person name="Kiss B."/>
            <person name="Kocsube S."/>
            <person name="Kotiranta H."/>
            <person name="LaButti K.M."/>
            <person name="Lechner B.E."/>
            <person name="Liimatainen K."/>
            <person name="Lipzen A."/>
            <person name="Lukacs Z."/>
            <person name="Mihaltcheva S."/>
            <person name="Morgado L.N."/>
            <person name="Niskanen T."/>
            <person name="Noordeloos M.E."/>
            <person name="Ohm R.A."/>
            <person name="Ortiz-Santana B."/>
            <person name="Ovrebo C."/>
            <person name="Racz N."/>
            <person name="Riley R."/>
            <person name="Savchenko A."/>
            <person name="Shiryaev A."/>
            <person name="Soop K."/>
            <person name="Spirin V."/>
            <person name="Szebenyi C."/>
            <person name="Tomsovsky M."/>
            <person name="Tulloss R.E."/>
            <person name="Uehling J."/>
            <person name="Grigoriev I.V."/>
            <person name="Vagvolgyi C."/>
            <person name="Papp T."/>
            <person name="Martin F.M."/>
            <person name="Miettinen O."/>
            <person name="Hibbett D.S."/>
            <person name="Nagy L.G."/>
        </authorList>
    </citation>
    <scope>NUCLEOTIDE SEQUENCE [LARGE SCALE GENOMIC DNA]</scope>
    <source>
        <strain evidence="2 3">HHB13444</strain>
    </source>
</reference>
<gene>
    <name evidence="2" type="ORF">K466DRAFT_309167</name>
</gene>
<keyword evidence="3" id="KW-1185">Reference proteome</keyword>